<reference evidence="1 2" key="2">
    <citation type="journal article" date="2022" name="Mol. Ecol. Resour.">
        <title>The genomes of chicory, endive, great burdock and yacon provide insights into Asteraceae paleo-polyploidization history and plant inulin production.</title>
        <authorList>
            <person name="Fan W."/>
            <person name="Wang S."/>
            <person name="Wang H."/>
            <person name="Wang A."/>
            <person name="Jiang F."/>
            <person name="Liu H."/>
            <person name="Zhao H."/>
            <person name="Xu D."/>
            <person name="Zhang Y."/>
        </authorList>
    </citation>
    <scope>NUCLEOTIDE SEQUENCE [LARGE SCALE GENOMIC DNA]</scope>
    <source>
        <strain evidence="2">cv. Yunnan</strain>
        <tissue evidence="1">Leaves</tissue>
    </source>
</reference>
<protein>
    <submittedName>
        <fullName evidence="1">Uncharacterized protein</fullName>
    </submittedName>
</protein>
<comment type="caution">
    <text evidence="1">The sequence shown here is derived from an EMBL/GenBank/DDBJ whole genome shotgun (WGS) entry which is preliminary data.</text>
</comment>
<proteinExistence type="predicted"/>
<dbReference type="Proteomes" id="UP001056120">
    <property type="component" value="Linkage Group LG01"/>
</dbReference>
<gene>
    <name evidence="1" type="ORF">L1987_01110</name>
</gene>
<dbReference type="EMBL" id="CM042018">
    <property type="protein sequence ID" value="KAI3827048.1"/>
    <property type="molecule type" value="Genomic_DNA"/>
</dbReference>
<organism evidence="1 2">
    <name type="scientific">Smallanthus sonchifolius</name>
    <dbReference type="NCBI Taxonomy" id="185202"/>
    <lineage>
        <taxon>Eukaryota</taxon>
        <taxon>Viridiplantae</taxon>
        <taxon>Streptophyta</taxon>
        <taxon>Embryophyta</taxon>
        <taxon>Tracheophyta</taxon>
        <taxon>Spermatophyta</taxon>
        <taxon>Magnoliopsida</taxon>
        <taxon>eudicotyledons</taxon>
        <taxon>Gunneridae</taxon>
        <taxon>Pentapetalae</taxon>
        <taxon>asterids</taxon>
        <taxon>campanulids</taxon>
        <taxon>Asterales</taxon>
        <taxon>Asteraceae</taxon>
        <taxon>Asteroideae</taxon>
        <taxon>Heliantheae alliance</taxon>
        <taxon>Millerieae</taxon>
        <taxon>Smallanthus</taxon>
    </lineage>
</organism>
<name>A0ACB9K482_9ASTR</name>
<keyword evidence="2" id="KW-1185">Reference proteome</keyword>
<evidence type="ECO:0000313" key="1">
    <source>
        <dbReference type="EMBL" id="KAI3827048.1"/>
    </source>
</evidence>
<sequence length="130" mass="14832">MPYAQKTLEEATFEHNKNHPWNFKDLFNRKDYVYFQRDKIAKSCFVYGKYNHTARSPCLHQEMLLLQKPQELNNLASSVVNQTTLLQITKNKSKPSAATKSAADQSKPSAATKFAAVQSKPSNIENYICC</sequence>
<accession>A0ACB9K482</accession>
<reference evidence="2" key="1">
    <citation type="journal article" date="2022" name="Mol. Ecol. Resour.">
        <title>The genomes of chicory, endive, great burdock and yacon provide insights into Asteraceae palaeo-polyploidization history and plant inulin production.</title>
        <authorList>
            <person name="Fan W."/>
            <person name="Wang S."/>
            <person name="Wang H."/>
            <person name="Wang A."/>
            <person name="Jiang F."/>
            <person name="Liu H."/>
            <person name="Zhao H."/>
            <person name="Xu D."/>
            <person name="Zhang Y."/>
        </authorList>
    </citation>
    <scope>NUCLEOTIDE SEQUENCE [LARGE SCALE GENOMIC DNA]</scope>
    <source>
        <strain evidence="2">cv. Yunnan</strain>
    </source>
</reference>
<evidence type="ECO:0000313" key="2">
    <source>
        <dbReference type="Proteomes" id="UP001056120"/>
    </source>
</evidence>